<dbReference type="Proteomes" id="UP000321306">
    <property type="component" value="Unassembled WGS sequence"/>
</dbReference>
<reference evidence="1 2" key="1">
    <citation type="submission" date="2019-07" db="EMBL/GenBank/DDBJ databases">
        <title>Whole genome shotgun sequence of Deinococcus cellulosilyticus NBRC 106333.</title>
        <authorList>
            <person name="Hosoyama A."/>
            <person name="Uohara A."/>
            <person name="Ohji S."/>
            <person name="Ichikawa N."/>
        </authorList>
    </citation>
    <scope>NUCLEOTIDE SEQUENCE [LARGE SCALE GENOMIC DNA]</scope>
    <source>
        <strain evidence="1 2">NBRC 106333</strain>
    </source>
</reference>
<evidence type="ECO:0000313" key="2">
    <source>
        <dbReference type="Proteomes" id="UP000321306"/>
    </source>
</evidence>
<accession>A0A511MYY4</accession>
<name>A0A511MYY4_DEIC1</name>
<comment type="caution">
    <text evidence="1">The sequence shown here is derived from an EMBL/GenBank/DDBJ whole genome shotgun (WGS) entry which is preliminary data.</text>
</comment>
<gene>
    <name evidence="1" type="ORF">DC3_09920</name>
</gene>
<sequence length="207" mass="23156">MFFQWFRPLGAGVEAAFDGAIHGEAILARLLEVYEATAAGWGENGRYDVYFVVRNPPVLSRAETLALVQRHLQNLLALNEWSRGPSDEDVREGLESLQSIEIVHGAVPETAVSPMATVLYEFLGDLMAELKYGQAPLQSHALLMHEAFYTLAADHTLTDHLTWPLYGDRIPIAEPFLPYFGLWKCGVHLHFADVGKLRVHVPNLLDH</sequence>
<dbReference type="EMBL" id="BJXB01000003">
    <property type="protein sequence ID" value="GEM45357.1"/>
    <property type="molecule type" value="Genomic_DNA"/>
</dbReference>
<protein>
    <submittedName>
        <fullName evidence="1">Uncharacterized protein</fullName>
    </submittedName>
</protein>
<organism evidence="1 2">
    <name type="scientific">Deinococcus cellulosilyticus (strain DSM 18568 / NBRC 106333 / KACC 11606 / 5516J-15)</name>
    <dbReference type="NCBI Taxonomy" id="1223518"/>
    <lineage>
        <taxon>Bacteria</taxon>
        <taxon>Thermotogati</taxon>
        <taxon>Deinococcota</taxon>
        <taxon>Deinococci</taxon>
        <taxon>Deinococcales</taxon>
        <taxon>Deinococcaceae</taxon>
        <taxon>Deinococcus</taxon>
    </lineage>
</organism>
<dbReference type="AlphaFoldDB" id="A0A511MYY4"/>
<dbReference type="RefSeq" id="WP_146882819.1">
    <property type="nucleotide sequence ID" value="NZ_BJXB01000003.1"/>
</dbReference>
<dbReference type="OrthoDB" id="256390at2"/>
<evidence type="ECO:0000313" key="1">
    <source>
        <dbReference type="EMBL" id="GEM45357.1"/>
    </source>
</evidence>
<keyword evidence="2" id="KW-1185">Reference proteome</keyword>
<proteinExistence type="predicted"/>